<sequence length="106" mass="11566">MIVLIGGPNYRECSPTERRQARNAVVKHSLGGTSKINQAALEWAKSSVVISLSGVAIIVFFGLYLLAVQGNTRGVELLIVGVINLAFTGLYLRNLKLFRRIVAPQQ</sequence>
<feature type="transmembrane region" description="Helical" evidence="1">
    <location>
        <begin position="74"/>
        <end position="92"/>
    </location>
</feature>
<keyword evidence="1" id="KW-0472">Membrane</keyword>
<dbReference type="RefSeq" id="WP_052604206.1">
    <property type="nucleotide sequence ID" value="NZ_JXYS01000008.1"/>
</dbReference>
<gene>
    <name evidence="2" type="ORF">AXFE_03970</name>
</gene>
<evidence type="ECO:0000313" key="2">
    <source>
        <dbReference type="EMBL" id="KJF18710.1"/>
    </source>
</evidence>
<reference evidence="2 3" key="1">
    <citation type="submission" date="2015-01" db="EMBL/GenBank/DDBJ databases">
        <title>Draft genome of the acidophilic iron oxidizer Acidithrix ferrooxidans strain Py-F3.</title>
        <authorList>
            <person name="Poehlein A."/>
            <person name="Eisen S."/>
            <person name="Schloemann M."/>
            <person name="Johnson B.D."/>
            <person name="Daniel R."/>
            <person name="Muehling M."/>
        </authorList>
    </citation>
    <scope>NUCLEOTIDE SEQUENCE [LARGE SCALE GENOMIC DNA]</scope>
    <source>
        <strain evidence="2 3">Py-F3</strain>
    </source>
</reference>
<dbReference type="AlphaFoldDB" id="A0A0D8HL18"/>
<feature type="transmembrane region" description="Helical" evidence="1">
    <location>
        <begin position="48"/>
        <end position="68"/>
    </location>
</feature>
<dbReference type="EMBL" id="JXYS01000008">
    <property type="protein sequence ID" value="KJF18710.1"/>
    <property type="molecule type" value="Genomic_DNA"/>
</dbReference>
<dbReference type="Proteomes" id="UP000032360">
    <property type="component" value="Unassembled WGS sequence"/>
</dbReference>
<name>A0A0D8HL18_9ACTN</name>
<comment type="caution">
    <text evidence="2">The sequence shown here is derived from an EMBL/GenBank/DDBJ whole genome shotgun (WGS) entry which is preliminary data.</text>
</comment>
<keyword evidence="1" id="KW-0812">Transmembrane</keyword>
<accession>A0A0D8HL18</accession>
<keyword evidence="3" id="KW-1185">Reference proteome</keyword>
<proteinExistence type="predicted"/>
<evidence type="ECO:0000313" key="3">
    <source>
        <dbReference type="Proteomes" id="UP000032360"/>
    </source>
</evidence>
<keyword evidence="1" id="KW-1133">Transmembrane helix</keyword>
<organism evidence="2 3">
    <name type="scientific">Acidithrix ferrooxidans</name>
    <dbReference type="NCBI Taxonomy" id="1280514"/>
    <lineage>
        <taxon>Bacteria</taxon>
        <taxon>Bacillati</taxon>
        <taxon>Actinomycetota</taxon>
        <taxon>Acidimicrobiia</taxon>
        <taxon>Acidimicrobiales</taxon>
        <taxon>Acidimicrobiaceae</taxon>
        <taxon>Acidithrix</taxon>
    </lineage>
</organism>
<evidence type="ECO:0000256" key="1">
    <source>
        <dbReference type="SAM" id="Phobius"/>
    </source>
</evidence>
<protein>
    <submittedName>
        <fullName evidence="2">Uncharacterized protein</fullName>
    </submittedName>
</protein>